<dbReference type="InterPro" id="IPR007791">
    <property type="entry name" value="DjlA_N"/>
</dbReference>
<feature type="domain" description="Co-chaperone DjlA N-terminal" evidence="1">
    <location>
        <begin position="24"/>
        <end position="137"/>
    </location>
</feature>
<evidence type="ECO:0000313" key="2">
    <source>
        <dbReference type="EMBL" id="QIZ71060.1"/>
    </source>
</evidence>
<dbReference type="KEGG" id="oxy:HCG48_11045"/>
<evidence type="ECO:0000313" key="3">
    <source>
        <dbReference type="Proteomes" id="UP000500857"/>
    </source>
</evidence>
<dbReference type="Proteomes" id="UP000500857">
    <property type="component" value="Chromosome"/>
</dbReference>
<dbReference type="EMBL" id="CP051167">
    <property type="protein sequence ID" value="QIZ71060.1"/>
    <property type="molecule type" value="Genomic_DNA"/>
</dbReference>
<reference evidence="2 3" key="1">
    <citation type="submission" date="2020-04" db="EMBL/GenBank/DDBJ databases">
        <authorList>
            <person name="Basu S."/>
            <person name="Maruthanayagam V."/>
            <person name="Chakraborty S."/>
            <person name="Pramanik A."/>
            <person name="Mukherjee J."/>
            <person name="Brink B."/>
        </authorList>
    </citation>
    <scope>NUCLEOTIDE SEQUENCE [LARGE SCALE GENOMIC DNA]</scope>
    <source>
        <strain evidence="2 3">AP17</strain>
    </source>
</reference>
<dbReference type="AlphaFoldDB" id="A0A6H1TYR4"/>
<dbReference type="Gene3D" id="1.10.3680.10">
    <property type="entry name" value="TerB-like"/>
    <property type="match status" value="1"/>
</dbReference>
<dbReference type="CDD" id="cd07176">
    <property type="entry name" value="terB"/>
    <property type="match status" value="1"/>
</dbReference>
<dbReference type="Pfam" id="PF05099">
    <property type="entry name" value="TerB"/>
    <property type="match status" value="1"/>
</dbReference>
<sequence length="148" mass="16245">MSKYDKIFNAYAKSSEKLTPVEGLFAIALIVVYADGEMSAKELELFRDILASGSVKGYSQADFRVVSGKIDTIWDLQGTGALLNAAIEALPTDMREDAYTVAVAFAIADGRVTKEESEYLEKLARALEIPEAKAEQIVAEEWNNFNSP</sequence>
<protein>
    <submittedName>
        <fullName evidence="2">Tellurite resistance TerB family protein</fullName>
    </submittedName>
</protein>
<gene>
    <name evidence="2" type="ORF">HCG48_11045</name>
</gene>
<organism evidence="2 3">
    <name type="scientific">Oxynema aestuarii AP17</name>
    <dbReference type="NCBI Taxonomy" id="2064643"/>
    <lineage>
        <taxon>Bacteria</taxon>
        <taxon>Bacillati</taxon>
        <taxon>Cyanobacteriota</taxon>
        <taxon>Cyanophyceae</taxon>
        <taxon>Oscillatoriophycideae</taxon>
        <taxon>Oscillatoriales</taxon>
        <taxon>Oscillatoriaceae</taxon>
        <taxon>Oxynema</taxon>
        <taxon>Oxynema aestuarii</taxon>
    </lineage>
</organism>
<accession>A0A6H1TYR4</accession>
<proteinExistence type="predicted"/>
<name>A0A6H1TYR4_9CYAN</name>
<keyword evidence="3" id="KW-1185">Reference proteome</keyword>
<dbReference type="SUPFAM" id="SSF158682">
    <property type="entry name" value="TerB-like"/>
    <property type="match status" value="1"/>
</dbReference>
<evidence type="ECO:0000259" key="1">
    <source>
        <dbReference type="Pfam" id="PF05099"/>
    </source>
</evidence>
<dbReference type="InterPro" id="IPR029024">
    <property type="entry name" value="TerB-like"/>
</dbReference>